<dbReference type="Pfam" id="PF00704">
    <property type="entry name" value="Glyco_hydro_18"/>
    <property type="match status" value="1"/>
</dbReference>
<dbReference type="Gene3D" id="3.20.20.80">
    <property type="entry name" value="Glycosidases"/>
    <property type="match status" value="1"/>
</dbReference>
<keyword evidence="15" id="KW-1185">Reference proteome</keyword>
<protein>
    <recommendedName>
        <fullName evidence="2">chitinase</fullName>
        <ecNumber evidence="2">3.2.1.14</ecNumber>
    </recommendedName>
</protein>
<comment type="caution">
    <text evidence="14">The sequence shown here is derived from an EMBL/GenBank/DDBJ whole genome shotgun (WGS) entry which is preliminary data.</text>
</comment>
<dbReference type="FunFam" id="3.20.20.80:FF:000015">
    <property type="entry name" value="Acidic endochitinase SE2"/>
    <property type="match status" value="1"/>
</dbReference>
<name>A0AAV0D9C6_9ASTE</name>
<keyword evidence="4" id="KW-0146">Chitin degradation</keyword>
<dbReference type="InterPro" id="IPR001579">
    <property type="entry name" value="Glyco_hydro_18_chit_AS"/>
</dbReference>
<dbReference type="GO" id="GO:0000272">
    <property type="term" value="P:polysaccharide catabolic process"/>
    <property type="evidence" value="ECO:0007669"/>
    <property type="project" value="UniProtKB-KW"/>
</dbReference>
<dbReference type="InterPro" id="IPR001223">
    <property type="entry name" value="Glyco_hydro18_cat"/>
</dbReference>
<keyword evidence="7 10" id="KW-0326">Glycosidase</keyword>
<evidence type="ECO:0000256" key="6">
    <source>
        <dbReference type="ARBA" id="ARBA00023277"/>
    </source>
</evidence>
<evidence type="ECO:0000256" key="5">
    <source>
        <dbReference type="ARBA" id="ARBA00023157"/>
    </source>
</evidence>
<feature type="chain" id="PRO_5043762589" description="chitinase" evidence="12">
    <location>
        <begin position="25"/>
        <end position="290"/>
    </location>
</feature>
<evidence type="ECO:0000256" key="9">
    <source>
        <dbReference type="ARBA" id="ARBA00059418"/>
    </source>
</evidence>
<dbReference type="Proteomes" id="UP001152523">
    <property type="component" value="Unassembled WGS sequence"/>
</dbReference>
<feature type="signal peptide" evidence="12">
    <location>
        <begin position="1"/>
        <end position="24"/>
    </location>
</feature>
<evidence type="ECO:0000256" key="10">
    <source>
        <dbReference type="RuleBase" id="RU000489"/>
    </source>
</evidence>
<comment type="similarity">
    <text evidence="11">Belongs to the glycosyl hydrolase 18 family.</text>
</comment>
<evidence type="ECO:0000256" key="4">
    <source>
        <dbReference type="ARBA" id="ARBA00023024"/>
    </source>
</evidence>
<evidence type="ECO:0000256" key="7">
    <source>
        <dbReference type="ARBA" id="ARBA00023295"/>
    </source>
</evidence>
<dbReference type="AlphaFoldDB" id="A0AAV0D9C6"/>
<feature type="domain" description="GH18" evidence="13">
    <location>
        <begin position="25"/>
        <end position="290"/>
    </location>
</feature>
<comment type="catalytic activity">
    <reaction evidence="1">
        <text>Random endo-hydrolysis of N-acetyl-beta-D-glucosaminide (1-&gt;4)-beta-linkages in chitin and chitodextrins.</text>
        <dbReference type="EC" id="3.2.1.14"/>
    </reaction>
</comment>
<dbReference type="PANTHER" id="PTHR45708">
    <property type="entry name" value="ENDOCHITINASE"/>
    <property type="match status" value="1"/>
</dbReference>
<dbReference type="EMBL" id="CAMAPF010000075">
    <property type="protein sequence ID" value="CAH9093056.1"/>
    <property type="molecule type" value="Genomic_DNA"/>
</dbReference>
<dbReference type="GO" id="GO:0006032">
    <property type="term" value="P:chitin catabolic process"/>
    <property type="evidence" value="ECO:0007669"/>
    <property type="project" value="UniProtKB-KW"/>
</dbReference>
<gene>
    <name evidence="14" type="ORF">CEPIT_LOCUS12349</name>
</gene>
<dbReference type="PROSITE" id="PS51910">
    <property type="entry name" value="GH18_2"/>
    <property type="match status" value="1"/>
</dbReference>
<evidence type="ECO:0000256" key="12">
    <source>
        <dbReference type="SAM" id="SignalP"/>
    </source>
</evidence>
<dbReference type="PROSITE" id="PS01095">
    <property type="entry name" value="GH18_1"/>
    <property type="match status" value="1"/>
</dbReference>
<evidence type="ECO:0000313" key="14">
    <source>
        <dbReference type="EMBL" id="CAH9093056.1"/>
    </source>
</evidence>
<proteinExistence type="inferred from homology"/>
<sequence length="290" mass="30616">MKHNKKTVPFSILLILSVMKACLGGEIAIYWGQNGNEGSLRDTCASGNYKIVNVAFLTVFGSGRKPVLNLAGHCNPRSNTCTGLSADIKACKSQGIKVLLSLGGGIGNYSLSSAEDAKNVAQYLWDNYLGGQSGSRPLGNETLDGVDFDIESGGSQFYGELGKALKAFGQNVYLSAAPQCPFPDAMLQPAITAGVFDSVWVQFYNNPPCQYSSGDASKLLNSWNNSWSNIPAGKVFLGLPAAQAAAGFIPASVVTSQILPAIKRSAKYGGVMLWSKFTDNGYSASIKSAV</sequence>
<keyword evidence="3 10" id="KW-0378">Hydrolase</keyword>
<dbReference type="EC" id="3.2.1.14" evidence="2"/>
<evidence type="ECO:0000256" key="2">
    <source>
        <dbReference type="ARBA" id="ARBA00012729"/>
    </source>
</evidence>
<accession>A0AAV0D9C6</accession>
<dbReference type="InterPro" id="IPR050542">
    <property type="entry name" value="Glycosyl_Hydrlase18_Chitinase"/>
</dbReference>
<keyword evidence="8" id="KW-0624">Polysaccharide degradation</keyword>
<dbReference type="GO" id="GO:0008843">
    <property type="term" value="F:endochitinase activity"/>
    <property type="evidence" value="ECO:0007669"/>
    <property type="project" value="UniProtKB-EC"/>
</dbReference>
<dbReference type="InterPro" id="IPR045321">
    <property type="entry name" value="Cts1-like"/>
</dbReference>
<dbReference type="PANTHER" id="PTHR45708:SF49">
    <property type="entry name" value="ENDOCHITINASE"/>
    <property type="match status" value="1"/>
</dbReference>
<evidence type="ECO:0000256" key="11">
    <source>
        <dbReference type="RuleBase" id="RU004453"/>
    </source>
</evidence>
<evidence type="ECO:0000256" key="1">
    <source>
        <dbReference type="ARBA" id="ARBA00000822"/>
    </source>
</evidence>
<evidence type="ECO:0000256" key="3">
    <source>
        <dbReference type="ARBA" id="ARBA00022801"/>
    </source>
</evidence>
<evidence type="ECO:0000313" key="15">
    <source>
        <dbReference type="Proteomes" id="UP001152523"/>
    </source>
</evidence>
<evidence type="ECO:0000256" key="8">
    <source>
        <dbReference type="ARBA" id="ARBA00023326"/>
    </source>
</evidence>
<dbReference type="GO" id="GO:0005576">
    <property type="term" value="C:extracellular region"/>
    <property type="evidence" value="ECO:0007669"/>
    <property type="project" value="TreeGrafter"/>
</dbReference>
<dbReference type="SUPFAM" id="SSF51445">
    <property type="entry name" value="(Trans)glycosidases"/>
    <property type="match status" value="1"/>
</dbReference>
<reference evidence="14" key="1">
    <citation type="submission" date="2022-07" db="EMBL/GenBank/DDBJ databases">
        <authorList>
            <person name="Macas J."/>
            <person name="Novak P."/>
            <person name="Neumann P."/>
        </authorList>
    </citation>
    <scope>NUCLEOTIDE SEQUENCE</scope>
</reference>
<keyword evidence="12" id="KW-0732">Signal</keyword>
<dbReference type="CDD" id="cd02877">
    <property type="entry name" value="GH18_hevamine_XipI_class_III"/>
    <property type="match status" value="1"/>
</dbReference>
<evidence type="ECO:0000259" key="13">
    <source>
        <dbReference type="PROSITE" id="PS51910"/>
    </source>
</evidence>
<keyword evidence="6" id="KW-0119">Carbohydrate metabolism</keyword>
<dbReference type="InterPro" id="IPR017853">
    <property type="entry name" value="GH"/>
</dbReference>
<organism evidence="14 15">
    <name type="scientific">Cuscuta epithymum</name>
    <dbReference type="NCBI Taxonomy" id="186058"/>
    <lineage>
        <taxon>Eukaryota</taxon>
        <taxon>Viridiplantae</taxon>
        <taxon>Streptophyta</taxon>
        <taxon>Embryophyta</taxon>
        <taxon>Tracheophyta</taxon>
        <taxon>Spermatophyta</taxon>
        <taxon>Magnoliopsida</taxon>
        <taxon>eudicotyledons</taxon>
        <taxon>Gunneridae</taxon>
        <taxon>Pentapetalae</taxon>
        <taxon>asterids</taxon>
        <taxon>lamiids</taxon>
        <taxon>Solanales</taxon>
        <taxon>Convolvulaceae</taxon>
        <taxon>Cuscuteae</taxon>
        <taxon>Cuscuta</taxon>
        <taxon>Cuscuta subgen. Cuscuta</taxon>
    </lineage>
</organism>
<comment type="function">
    <text evidence="9">This protein functions as a defense against chitin containing fungal pathogens.</text>
</comment>
<keyword evidence="5" id="KW-1015">Disulfide bond</keyword>